<accession>A0ABY5DEQ9</accession>
<organism evidence="2 3">
    <name type="scientific">Nocardiopsis exhalans</name>
    <dbReference type="NCBI Taxonomy" id="163604"/>
    <lineage>
        <taxon>Bacteria</taxon>
        <taxon>Bacillati</taxon>
        <taxon>Actinomycetota</taxon>
        <taxon>Actinomycetes</taxon>
        <taxon>Streptosporangiales</taxon>
        <taxon>Nocardiopsidaceae</taxon>
        <taxon>Nocardiopsis</taxon>
    </lineage>
</organism>
<dbReference type="Proteomes" id="UP001055940">
    <property type="component" value="Chromosome"/>
</dbReference>
<reference evidence="2" key="1">
    <citation type="submission" date="2022-06" db="EMBL/GenBank/DDBJ databases">
        <authorList>
            <person name="Ping M."/>
        </authorList>
    </citation>
    <scope>NUCLEOTIDE SEQUENCE</scope>
    <source>
        <strain evidence="2">JCM11759T</strain>
    </source>
</reference>
<proteinExistence type="predicted"/>
<sequence length="63" mass="6648">MRVCGFREPHTEDSSEHTTRGREEVPADIHAAALVPGDISPFTVPLGPEGPTAVQLLARLTGG</sequence>
<name>A0ABY5DEQ9_9ACTN</name>
<evidence type="ECO:0000313" key="3">
    <source>
        <dbReference type="Proteomes" id="UP001055940"/>
    </source>
</evidence>
<feature type="region of interest" description="Disordered" evidence="1">
    <location>
        <begin position="1"/>
        <end position="23"/>
    </location>
</feature>
<evidence type="ECO:0000256" key="1">
    <source>
        <dbReference type="SAM" id="MobiDB-lite"/>
    </source>
</evidence>
<gene>
    <name evidence="2" type="ORF">NE857_09755</name>
</gene>
<evidence type="ECO:0000313" key="2">
    <source>
        <dbReference type="EMBL" id="USY21864.1"/>
    </source>
</evidence>
<keyword evidence="3" id="KW-1185">Reference proteome</keyword>
<dbReference type="EMBL" id="CP099837">
    <property type="protein sequence ID" value="USY21864.1"/>
    <property type="molecule type" value="Genomic_DNA"/>
</dbReference>
<dbReference type="RefSeq" id="WP_254420702.1">
    <property type="nucleotide sequence ID" value="NZ_BAAAJB010000058.1"/>
</dbReference>
<protein>
    <submittedName>
        <fullName evidence="2">Uncharacterized protein</fullName>
    </submittedName>
</protein>